<evidence type="ECO:0000256" key="1">
    <source>
        <dbReference type="SAM" id="MobiDB-lite"/>
    </source>
</evidence>
<reference evidence="3 4" key="1">
    <citation type="submission" date="2024-04" db="EMBL/GenBank/DDBJ databases">
        <authorList>
            <person name="Fracassetti M."/>
        </authorList>
    </citation>
    <scope>NUCLEOTIDE SEQUENCE [LARGE SCALE GENOMIC DNA]</scope>
</reference>
<gene>
    <name evidence="3" type="ORF">LTRI10_LOCUS32791</name>
</gene>
<dbReference type="PANTHER" id="PTHR46741">
    <property type="entry name" value="OS09G0413600 PROTEIN"/>
    <property type="match status" value="1"/>
</dbReference>
<protein>
    <recommendedName>
        <fullName evidence="5">Ribosomal protein L34Ae</fullName>
    </recommendedName>
</protein>
<evidence type="ECO:0000256" key="2">
    <source>
        <dbReference type="SAM" id="Phobius"/>
    </source>
</evidence>
<keyword evidence="2" id="KW-0472">Membrane</keyword>
<dbReference type="AlphaFoldDB" id="A0AAV2F1K4"/>
<proteinExistence type="predicted"/>
<evidence type="ECO:0000313" key="3">
    <source>
        <dbReference type="EMBL" id="CAL1392121.1"/>
    </source>
</evidence>
<evidence type="ECO:0008006" key="5">
    <source>
        <dbReference type="Google" id="ProtNLM"/>
    </source>
</evidence>
<dbReference type="Pfam" id="PF07891">
    <property type="entry name" value="DUF1666"/>
    <property type="match status" value="1"/>
</dbReference>
<keyword evidence="4" id="KW-1185">Reference proteome</keyword>
<accession>A0AAV2F1K4</accession>
<name>A0AAV2F1K4_9ROSI</name>
<dbReference type="PANTHER" id="PTHR46741:SF2">
    <property type="entry name" value="RIBOSOMAL PROTEIN L34AE"/>
    <property type="match status" value="1"/>
</dbReference>
<feature type="region of interest" description="Disordered" evidence="1">
    <location>
        <begin position="363"/>
        <end position="406"/>
    </location>
</feature>
<keyword evidence="2" id="KW-1133">Transmembrane helix</keyword>
<feature type="transmembrane region" description="Helical" evidence="2">
    <location>
        <begin position="36"/>
        <end position="58"/>
    </location>
</feature>
<keyword evidence="2" id="KW-0812">Transmembrane</keyword>
<feature type="compositionally biased region" description="Acidic residues" evidence="1">
    <location>
        <begin position="363"/>
        <end position="372"/>
    </location>
</feature>
<dbReference type="EMBL" id="OZ034819">
    <property type="protein sequence ID" value="CAL1392121.1"/>
    <property type="molecule type" value="Genomic_DNA"/>
</dbReference>
<organism evidence="3 4">
    <name type="scientific">Linum trigynum</name>
    <dbReference type="NCBI Taxonomy" id="586398"/>
    <lineage>
        <taxon>Eukaryota</taxon>
        <taxon>Viridiplantae</taxon>
        <taxon>Streptophyta</taxon>
        <taxon>Embryophyta</taxon>
        <taxon>Tracheophyta</taxon>
        <taxon>Spermatophyta</taxon>
        <taxon>Magnoliopsida</taxon>
        <taxon>eudicotyledons</taxon>
        <taxon>Gunneridae</taxon>
        <taxon>Pentapetalae</taxon>
        <taxon>rosids</taxon>
        <taxon>fabids</taxon>
        <taxon>Malpighiales</taxon>
        <taxon>Linaceae</taxon>
        <taxon>Linum</taxon>
    </lineage>
</organism>
<feature type="compositionally biased region" description="Basic and acidic residues" evidence="1">
    <location>
        <begin position="383"/>
        <end position="398"/>
    </location>
</feature>
<feature type="compositionally biased region" description="Basic and acidic residues" evidence="1">
    <location>
        <begin position="107"/>
        <end position="126"/>
    </location>
</feature>
<sequence>MVGCGNHVSPPTKPLSERRIMGLGMGSSSSGTTRKLLPFAASFWVCFSTLFLALFRFLTGTTTTAALGRAETSGAAVYVAKSSDFVEPGELPEMGTEPGIEAESDVSEFRDEVTEVKDDSGDEKSPKLVDFVEPEELAEIGAEPEIETGTDFFECRVVKEEKDDSGDEKKSPKFMFKFEYQSYREEEEQEHIEFELSSPLDSIPTASTTSKYEFLSGKDFSHYVEEPEAVRLTVKECFLGSDEGFAAAGEVSKVVEPEFLVDKKVEEIPVDVLPSNDDAATEAESFDQEASISKGKKTVDFELPPGDLFMGDELDLESIASSSGFMSRSLCSTSDDDGFFSDCDSEKEGMMNFLHSLNYEEGVDDLEDEESQPEVGSVVNDPKGSKDYSFKSDSKDDPSGWDSEDTSNGLEILWEHQELIEQLKMELKNVKATGLPTILEDDECPKIVMEDLKPWKIEEKFHHEDRMSELHKFYKSYKERMRKFDILNYQKMYATSFLQSKDPFQSTSATKKIEASALGTLFTQKLMLLKRKKSISDPMANFMKELQGVLETVYVGQMCLSWEILHWQYQKALELYDSDHFGTRIYNEVAGEFQQFQVLLQRFIENEPFEGPRLQNYVKKRVVMRNLLQVPVIREDGSKDKKARRRIRGKDGGAITSDQLVEIMEESIRIMWRFIRADKDSHTAKHFNTGKKGTQIEPREDPAHLELLSEVHTTLQKKEKRLKEMVRSGSCILRKFQKKQQKHDDEESSSPSSDNVLYFFCQVDMKLVARVLNMSKITTEQLLWCRSKLSRISFVGRRVHVDPSFSLFPC</sequence>
<evidence type="ECO:0000313" key="4">
    <source>
        <dbReference type="Proteomes" id="UP001497516"/>
    </source>
</evidence>
<dbReference type="Proteomes" id="UP001497516">
    <property type="component" value="Chromosome 6"/>
</dbReference>
<dbReference type="InterPro" id="IPR012870">
    <property type="entry name" value="DUF1666"/>
</dbReference>
<feature type="region of interest" description="Disordered" evidence="1">
    <location>
        <begin position="88"/>
        <end position="126"/>
    </location>
</feature>